<dbReference type="GO" id="GO:0016020">
    <property type="term" value="C:membrane"/>
    <property type="evidence" value="ECO:0007669"/>
    <property type="project" value="TreeGrafter"/>
</dbReference>
<dbReference type="EMBL" id="JAAGLI010000611">
    <property type="protein sequence ID" value="NEA25484.1"/>
    <property type="molecule type" value="Genomic_DNA"/>
</dbReference>
<gene>
    <name evidence="4" type="ORF">G3I70_23800</name>
    <name evidence="5" type="ORF">G3I70_37730</name>
</gene>
<dbReference type="InterPro" id="IPR036291">
    <property type="entry name" value="NAD(P)-bd_dom_sf"/>
</dbReference>
<dbReference type="GO" id="GO:0016491">
    <property type="term" value="F:oxidoreductase activity"/>
    <property type="evidence" value="ECO:0007669"/>
    <property type="project" value="UniProtKB-KW"/>
</dbReference>
<evidence type="ECO:0000313" key="5">
    <source>
        <dbReference type="EMBL" id="NEA28199.1"/>
    </source>
</evidence>
<dbReference type="InterPro" id="IPR002347">
    <property type="entry name" value="SDR_fam"/>
</dbReference>
<dbReference type="CDD" id="cd05233">
    <property type="entry name" value="SDR_c"/>
    <property type="match status" value="1"/>
</dbReference>
<evidence type="ECO:0000256" key="2">
    <source>
        <dbReference type="ARBA" id="ARBA00023002"/>
    </source>
</evidence>
<keyword evidence="2" id="KW-0560">Oxidoreductase</keyword>
<dbReference type="InterPro" id="IPR020904">
    <property type="entry name" value="Sc_DH/Rdtase_CS"/>
</dbReference>
<dbReference type="AlphaFoldDB" id="A0A6L9QRR3"/>
<evidence type="ECO:0000313" key="6">
    <source>
        <dbReference type="Proteomes" id="UP000475532"/>
    </source>
</evidence>
<dbReference type="Pfam" id="PF00106">
    <property type="entry name" value="adh_short"/>
    <property type="match status" value="1"/>
</dbReference>
<comment type="similarity">
    <text evidence="1 3">Belongs to the short-chain dehydrogenases/reductases (SDR) family.</text>
</comment>
<dbReference type="PRINTS" id="PR00081">
    <property type="entry name" value="GDHRDH"/>
</dbReference>
<comment type="caution">
    <text evidence="5">The sequence shown here is derived from an EMBL/GenBank/DDBJ whole genome shotgun (WGS) entry which is preliminary data.</text>
</comment>
<accession>A0A6L9QRR3</accession>
<dbReference type="PROSITE" id="PS00061">
    <property type="entry name" value="ADH_SHORT"/>
    <property type="match status" value="1"/>
</dbReference>
<evidence type="ECO:0000256" key="3">
    <source>
        <dbReference type="RuleBase" id="RU000363"/>
    </source>
</evidence>
<dbReference type="Gene3D" id="3.40.50.720">
    <property type="entry name" value="NAD(P)-binding Rossmann-like Domain"/>
    <property type="match status" value="1"/>
</dbReference>
<dbReference type="Proteomes" id="UP000475532">
    <property type="component" value="Unassembled WGS sequence"/>
</dbReference>
<dbReference type="EMBL" id="JAAGLI010001006">
    <property type="protein sequence ID" value="NEA28199.1"/>
    <property type="molecule type" value="Genomic_DNA"/>
</dbReference>
<proteinExistence type="inferred from homology"/>
<protein>
    <submittedName>
        <fullName evidence="5">SDR family oxidoreductase</fullName>
    </submittedName>
</protein>
<name>A0A6L9QRR3_9ACTN</name>
<sequence length="222" mass="22867">MKTALITGGSRGLGRALAGELAADGWNLVIDGRDPDTLSAAASETGARRIAGDVTDPAHRAELVRAVSGGLDLLVNNASTLGPTPMPRLDSLAPADLAAVLATNVLAPLALIQAVLPSLRERRGAILNITSDAAVENYETWGGYGTSKAALEQLSNVLAAEEPDVAVWWADPGEMNTAMLRAAGEDADAAPPPSEAAAALRRLVETRPASGRHRVSDLVDAP</sequence>
<dbReference type="RefSeq" id="WP_163059465.1">
    <property type="nucleotide sequence ID" value="NZ_JAAGLI010000611.1"/>
</dbReference>
<evidence type="ECO:0000313" key="4">
    <source>
        <dbReference type="EMBL" id="NEA25484.1"/>
    </source>
</evidence>
<dbReference type="PANTHER" id="PTHR44196">
    <property type="entry name" value="DEHYDROGENASE/REDUCTASE SDR FAMILY MEMBER 7B"/>
    <property type="match status" value="1"/>
</dbReference>
<evidence type="ECO:0000256" key="1">
    <source>
        <dbReference type="ARBA" id="ARBA00006484"/>
    </source>
</evidence>
<dbReference type="PRINTS" id="PR00080">
    <property type="entry name" value="SDRFAMILY"/>
</dbReference>
<dbReference type="PANTHER" id="PTHR44196:SF1">
    <property type="entry name" value="DEHYDROGENASE_REDUCTASE SDR FAMILY MEMBER 7B"/>
    <property type="match status" value="1"/>
</dbReference>
<reference evidence="5 6" key="1">
    <citation type="submission" date="2020-01" db="EMBL/GenBank/DDBJ databases">
        <title>Insect and environment-associated Actinomycetes.</title>
        <authorList>
            <person name="Currrie C."/>
            <person name="Chevrette M."/>
            <person name="Carlson C."/>
            <person name="Stubbendieck R."/>
            <person name="Wendt-Pienkowski E."/>
        </authorList>
    </citation>
    <scope>NUCLEOTIDE SEQUENCE [LARGE SCALE GENOMIC DNA]</scope>
    <source>
        <strain evidence="5 6">SID10258</strain>
    </source>
</reference>
<dbReference type="SUPFAM" id="SSF51735">
    <property type="entry name" value="NAD(P)-binding Rossmann-fold domains"/>
    <property type="match status" value="1"/>
</dbReference>
<organism evidence="5 6">
    <name type="scientific">Actinomadura bangladeshensis</name>
    <dbReference type="NCBI Taxonomy" id="453573"/>
    <lineage>
        <taxon>Bacteria</taxon>
        <taxon>Bacillati</taxon>
        <taxon>Actinomycetota</taxon>
        <taxon>Actinomycetes</taxon>
        <taxon>Streptosporangiales</taxon>
        <taxon>Thermomonosporaceae</taxon>
        <taxon>Actinomadura</taxon>
    </lineage>
</organism>